<gene>
    <name evidence="2" type="ordered locus">AALP_Aa5g222200</name>
</gene>
<keyword evidence="1" id="KW-0472">Membrane</keyword>
<accession>A0A087GYQ6</accession>
<feature type="transmembrane region" description="Helical" evidence="1">
    <location>
        <begin position="6"/>
        <end position="25"/>
    </location>
</feature>
<name>A0A087GYQ6_ARAAL</name>
<dbReference type="EMBL" id="CM002873">
    <property type="protein sequence ID" value="KFK35008.1"/>
    <property type="molecule type" value="Genomic_DNA"/>
</dbReference>
<protein>
    <submittedName>
        <fullName evidence="2">Uncharacterized protein</fullName>
    </submittedName>
</protein>
<evidence type="ECO:0000313" key="2">
    <source>
        <dbReference type="EMBL" id="KFK35008.1"/>
    </source>
</evidence>
<keyword evidence="3" id="KW-1185">Reference proteome</keyword>
<proteinExistence type="predicted"/>
<evidence type="ECO:0000256" key="1">
    <source>
        <dbReference type="SAM" id="Phobius"/>
    </source>
</evidence>
<evidence type="ECO:0000313" key="3">
    <source>
        <dbReference type="Proteomes" id="UP000029120"/>
    </source>
</evidence>
<dbReference type="Proteomes" id="UP000029120">
    <property type="component" value="Chromosome 5"/>
</dbReference>
<dbReference type="AlphaFoldDB" id="A0A087GYQ6"/>
<keyword evidence="1" id="KW-0812">Transmembrane</keyword>
<dbReference type="Gramene" id="KFK35008">
    <property type="protein sequence ID" value="KFK35008"/>
    <property type="gene ID" value="AALP_AA5G222200"/>
</dbReference>
<reference evidence="3" key="1">
    <citation type="journal article" date="2015" name="Nat. Plants">
        <title>Genome expansion of Arabis alpina linked with retrotransposition and reduced symmetric DNA methylation.</title>
        <authorList>
            <person name="Willing E.M."/>
            <person name="Rawat V."/>
            <person name="Mandakova T."/>
            <person name="Maumus F."/>
            <person name="James G.V."/>
            <person name="Nordstroem K.J."/>
            <person name="Becker C."/>
            <person name="Warthmann N."/>
            <person name="Chica C."/>
            <person name="Szarzynska B."/>
            <person name="Zytnicki M."/>
            <person name="Albani M.C."/>
            <person name="Kiefer C."/>
            <person name="Bergonzi S."/>
            <person name="Castaings L."/>
            <person name="Mateos J.L."/>
            <person name="Berns M.C."/>
            <person name="Bujdoso N."/>
            <person name="Piofczyk T."/>
            <person name="de Lorenzo L."/>
            <person name="Barrero-Sicilia C."/>
            <person name="Mateos I."/>
            <person name="Piednoel M."/>
            <person name="Hagmann J."/>
            <person name="Chen-Min-Tao R."/>
            <person name="Iglesias-Fernandez R."/>
            <person name="Schuster S.C."/>
            <person name="Alonso-Blanco C."/>
            <person name="Roudier F."/>
            <person name="Carbonero P."/>
            <person name="Paz-Ares J."/>
            <person name="Davis S.J."/>
            <person name="Pecinka A."/>
            <person name="Quesneville H."/>
            <person name="Colot V."/>
            <person name="Lysak M.A."/>
            <person name="Weigel D."/>
            <person name="Coupland G."/>
            <person name="Schneeberger K."/>
        </authorList>
    </citation>
    <scope>NUCLEOTIDE SEQUENCE [LARGE SCALE GENOMIC DNA]</scope>
    <source>
        <strain evidence="3">cv. Pajares</strain>
    </source>
</reference>
<keyword evidence="1" id="KW-1133">Transmembrane helix</keyword>
<sequence length="52" mass="5999">MLSNIPLLLFFIAIFNLLISLNSQLRFKNKIKIISLGSTLVPMSQIYSHHRN</sequence>
<organism evidence="2 3">
    <name type="scientific">Arabis alpina</name>
    <name type="common">Alpine rock-cress</name>
    <dbReference type="NCBI Taxonomy" id="50452"/>
    <lineage>
        <taxon>Eukaryota</taxon>
        <taxon>Viridiplantae</taxon>
        <taxon>Streptophyta</taxon>
        <taxon>Embryophyta</taxon>
        <taxon>Tracheophyta</taxon>
        <taxon>Spermatophyta</taxon>
        <taxon>Magnoliopsida</taxon>
        <taxon>eudicotyledons</taxon>
        <taxon>Gunneridae</taxon>
        <taxon>Pentapetalae</taxon>
        <taxon>rosids</taxon>
        <taxon>malvids</taxon>
        <taxon>Brassicales</taxon>
        <taxon>Brassicaceae</taxon>
        <taxon>Arabideae</taxon>
        <taxon>Arabis</taxon>
    </lineage>
</organism>